<organism evidence="2 3">
    <name type="scientific">Motilibacter rhizosphaerae</name>
    <dbReference type="NCBI Taxonomy" id="598652"/>
    <lineage>
        <taxon>Bacteria</taxon>
        <taxon>Bacillati</taxon>
        <taxon>Actinomycetota</taxon>
        <taxon>Actinomycetes</taxon>
        <taxon>Motilibacterales</taxon>
        <taxon>Motilibacteraceae</taxon>
        <taxon>Motilibacter</taxon>
    </lineage>
</organism>
<dbReference type="RefSeq" id="WP_130492570.1">
    <property type="nucleotide sequence ID" value="NZ_SGXD01000002.1"/>
</dbReference>
<name>A0A4Q7NSV1_9ACTN</name>
<sequence length="63" mass="6625">MAQFDGRARPVCAACGGPADEGRCSTCRPFRNRPPEDHGRGPALLALAAALLVTWVGLLLLAH</sequence>
<dbReference type="EMBL" id="SGXD01000002">
    <property type="protein sequence ID" value="RZS90054.1"/>
    <property type="molecule type" value="Genomic_DNA"/>
</dbReference>
<feature type="transmembrane region" description="Helical" evidence="1">
    <location>
        <begin position="43"/>
        <end position="62"/>
    </location>
</feature>
<gene>
    <name evidence="2" type="ORF">EV189_1837</name>
</gene>
<dbReference type="Proteomes" id="UP000293638">
    <property type="component" value="Unassembled WGS sequence"/>
</dbReference>
<reference evidence="2 3" key="1">
    <citation type="submission" date="2019-02" db="EMBL/GenBank/DDBJ databases">
        <title>Genomic Encyclopedia of Type Strains, Phase IV (KMG-IV): sequencing the most valuable type-strain genomes for metagenomic binning, comparative biology and taxonomic classification.</title>
        <authorList>
            <person name="Goeker M."/>
        </authorList>
    </citation>
    <scope>NUCLEOTIDE SEQUENCE [LARGE SCALE GENOMIC DNA]</scope>
    <source>
        <strain evidence="2 3">DSM 45622</strain>
    </source>
</reference>
<dbReference type="OrthoDB" id="4351019at2"/>
<keyword evidence="1" id="KW-1133">Transmembrane helix</keyword>
<accession>A0A4Q7NSV1</accession>
<protein>
    <submittedName>
        <fullName evidence="2">Uncharacterized protein</fullName>
    </submittedName>
</protein>
<keyword evidence="3" id="KW-1185">Reference proteome</keyword>
<evidence type="ECO:0000256" key="1">
    <source>
        <dbReference type="SAM" id="Phobius"/>
    </source>
</evidence>
<proteinExistence type="predicted"/>
<keyword evidence="1" id="KW-0472">Membrane</keyword>
<comment type="caution">
    <text evidence="2">The sequence shown here is derived from an EMBL/GenBank/DDBJ whole genome shotgun (WGS) entry which is preliminary data.</text>
</comment>
<keyword evidence="1" id="KW-0812">Transmembrane</keyword>
<evidence type="ECO:0000313" key="2">
    <source>
        <dbReference type="EMBL" id="RZS90054.1"/>
    </source>
</evidence>
<evidence type="ECO:0000313" key="3">
    <source>
        <dbReference type="Proteomes" id="UP000293638"/>
    </source>
</evidence>
<dbReference type="AlphaFoldDB" id="A0A4Q7NSV1"/>